<evidence type="ECO:0000313" key="2">
    <source>
        <dbReference type="EMBL" id="GHP09022.1"/>
    </source>
</evidence>
<name>A0A830HPY8_9CHLO</name>
<keyword evidence="3" id="KW-1185">Reference proteome</keyword>
<evidence type="ECO:0000313" key="3">
    <source>
        <dbReference type="Proteomes" id="UP000660262"/>
    </source>
</evidence>
<evidence type="ECO:0000256" key="1">
    <source>
        <dbReference type="SAM" id="MobiDB-lite"/>
    </source>
</evidence>
<dbReference type="EMBL" id="BNJQ01000023">
    <property type="protein sequence ID" value="GHP09022.1"/>
    <property type="molecule type" value="Genomic_DNA"/>
</dbReference>
<feature type="compositionally biased region" description="Polar residues" evidence="1">
    <location>
        <begin position="1"/>
        <end position="11"/>
    </location>
</feature>
<sequence length="98" mass="10625">MEVDASKQTSMMEAASMMQDDSNSSVEDLVRTLAKQMKDTDWLANNPPIPGAKSVFEEGWEKTMPNASQEEHEFPAAGGGDAGRWCPDGKGNGTHVPR</sequence>
<protein>
    <submittedName>
        <fullName evidence="2">Uncharacterized protein</fullName>
    </submittedName>
</protein>
<dbReference type="AlphaFoldDB" id="A0A830HPY8"/>
<reference evidence="2" key="1">
    <citation type="submission" date="2020-10" db="EMBL/GenBank/DDBJ databases">
        <title>Unveiling of a novel bifunctional photoreceptor, Dualchrome1, isolated from a cosmopolitan green alga.</title>
        <authorList>
            <person name="Suzuki S."/>
            <person name="Kawachi M."/>
        </authorList>
    </citation>
    <scope>NUCLEOTIDE SEQUENCE</scope>
    <source>
        <strain evidence="2">NIES 2893</strain>
    </source>
</reference>
<organism evidence="2 3">
    <name type="scientific">Pycnococcus provasolii</name>
    <dbReference type="NCBI Taxonomy" id="41880"/>
    <lineage>
        <taxon>Eukaryota</taxon>
        <taxon>Viridiplantae</taxon>
        <taxon>Chlorophyta</taxon>
        <taxon>Pseudoscourfieldiophyceae</taxon>
        <taxon>Pseudoscourfieldiales</taxon>
        <taxon>Pycnococcaceae</taxon>
        <taxon>Pycnococcus</taxon>
    </lineage>
</organism>
<dbReference type="Proteomes" id="UP000660262">
    <property type="component" value="Unassembled WGS sequence"/>
</dbReference>
<comment type="caution">
    <text evidence="2">The sequence shown here is derived from an EMBL/GenBank/DDBJ whole genome shotgun (WGS) entry which is preliminary data.</text>
</comment>
<accession>A0A830HPY8</accession>
<feature type="region of interest" description="Disordered" evidence="1">
    <location>
        <begin position="62"/>
        <end position="98"/>
    </location>
</feature>
<feature type="region of interest" description="Disordered" evidence="1">
    <location>
        <begin position="1"/>
        <end position="26"/>
    </location>
</feature>
<proteinExistence type="predicted"/>
<gene>
    <name evidence="2" type="ORF">PPROV_000776000</name>
</gene>